<keyword evidence="3 9" id="KW-1134">Transmembrane beta strand</keyword>
<evidence type="ECO:0000313" key="15">
    <source>
        <dbReference type="EMBL" id="PCD03163.1"/>
    </source>
</evidence>
<name>A0A2A4B1U5_9SPHN</name>
<evidence type="ECO:0000256" key="1">
    <source>
        <dbReference type="ARBA" id="ARBA00004571"/>
    </source>
</evidence>
<dbReference type="Proteomes" id="UP000218366">
    <property type="component" value="Unassembled WGS sequence"/>
</dbReference>
<dbReference type="InterPro" id="IPR000531">
    <property type="entry name" value="Beta-barrel_TonB"/>
</dbReference>
<dbReference type="PANTHER" id="PTHR47234">
    <property type="match status" value="1"/>
</dbReference>
<keyword evidence="5 12" id="KW-0732">Signal</keyword>
<dbReference type="AlphaFoldDB" id="A0A2A4B1U5"/>
<comment type="similarity">
    <text evidence="9 11">Belongs to the TonB-dependent receptor family.</text>
</comment>
<evidence type="ECO:0000256" key="11">
    <source>
        <dbReference type="RuleBase" id="RU003357"/>
    </source>
</evidence>
<evidence type="ECO:0000256" key="5">
    <source>
        <dbReference type="ARBA" id="ARBA00022729"/>
    </source>
</evidence>
<feature type="signal peptide" evidence="12">
    <location>
        <begin position="1"/>
        <end position="27"/>
    </location>
</feature>
<dbReference type="InterPro" id="IPR010917">
    <property type="entry name" value="TonB_rcpt_CS"/>
</dbReference>
<keyword evidence="8 9" id="KW-0998">Cell outer membrane</keyword>
<dbReference type="OrthoDB" id="7051241at2"/>
<feature type="domain" description="TonB-dependent receptor plug" evidence="14">
    <location>
        <begin position="69"/>
        <end position="175"/>
    </location>
</feature>
<keyword evidence="7 9" id="KW-0472">Membrane</keyword>
<proteinExistence type="inferred from homology"/>
<dbReference type="EMBL" id="NWMW01000001">
    <property type="protein sequence ID" value="PCD03163.1"/>
    <property type="molecule type" value="Genomic_DNA"/>
</dbReference>
<keyword evidence="2 9" id="KW-0813">Transport</keyword>
<protein>
    <submittedName>
        <fullName evidence="15">TonB-dependent receptor</fullName>
    </submittedName>
</protein>
<evidence type="ECO:0000256" key="2">
    <source>
        <dbReference type="ARBA" id="ARBA00022448"/>
    </source>
</evidence>
<dbReference type="InterPro" id="IPR012910">
    <property type="entry name" value="Plug_dom"/>
</dbReference>
<dbReference type="PROSITE" id="PS52016">
    <property type="entry name" value="TONB_DEPENDENT_REC_3"/>
    <property type="match status" value="1"/>
</dbReference>
<dbReference type="InterPro" id="IPR036942">
    <property type="entry name" value="Beta-barrel_TonB_sf"/>
</dbReference>
<gene>
    <name evidence="15" type="ORF">COC42_01710</name>
</gene>
<dbReference type="PANTHER" id="PTHR47234:SF2">
    <property type="entry name" value="TONB-DEPENDENT RECEPTOR"/>
    <property type="match status" value="1"/>
</dbReference>
<feature type="short sequence motif" description="TonB C-terminal box" evidence="10">
    <location>
        <begin position="947"/>
        <end position="964"/>
    </location>
</feature>
<evidence type="ECO:0000313" key="16">
    <source>
        <dbReference type="Proteomes" id="UP000218366"/>
    </source>
</evidence>
<keyword evidence="15" id="KW-0675">Receptor</keyword>
<keyword evidence="6 11" id="KW-0798">TonB box</keyword>
<evidence type="ECO:0000256" key="10">
    <source>
        <dbReference type="PROSITE-ProRule" id="PRU10144"/>
    </source>
</evidence>
<dbReference type="InterPro" id="IPR037066">
    <property type="entry name" value="Plug_dom_sf"/>
</dbReference>
<comment type="subcellular location">
    <subcellularLocation>
        <location evidence="1 9">Cell outer membrane</location>
        <topology evidence="1 9">Multi-pass membrane protein</topology>
    </subcellularLocation>
</comment>
<evidence type="ECO:0000256" key="9">
    <source>
        <dbReference type="PROSITE-ProRule" id="PRU01360"/>
    </source>
</evidence>
<dbReference type="Gene3D" id="2.170.130.10">
    <property type="entry name" value="TonB-dependent receptor, plug domain"/>
    <property type="match status" value="1"/>
</dbReference>
<dbReference type="RefSeq" id="WP_096341562.1">
    <property type="nucleotide sequence ID" value="NZ_NWMW01000001.1"/>
</dbReference>
<feature type="domain" description="TonB-dependent receptor-like beta-barrel" evidence="13">
    <location>
        <begin position="391"/>
        <end position="922"/>
    </location>
</feature>
<accession>A0A2A4B1U5</accession>
<evidence type="ECO:0000256" key="6">
    <source>
        <dbReference type="ARBA" id="ARBA00023077"/>
    </source>
</evidence>
<feature type="chain" id="PRO_5012313967" evidence="12">
    <location>
        <begin position="28"/>
        <end position="964"/>
    </location>
</feature>
<dbReference type="InterPro" id="IPR039426">
    <property type="entry name" value="TonB-dep_rcpt-like"/>
</dbReference>
<comment type="caution">
    <text evidence="15">The sequence shown here is derived from an EMBL/GenBank/DDBJ whole genome shotgun (WGS) entry which is preliminary data.</text>
</comment>
<dbReference type="Pfam" id="PF07715">
    <property type="entry name" value="Plug"/>
    <property type="match status" value="1"/>
</dbReference>
<evidence type="ECO:0000259" key="14">
    <source>
        <dbReference type="Pfam" id="PF07715"/>
    </source>
</evidence>
<evidence type="ECO:0000256" key="4">
    <source>
        <dbReference type="ARBA" id="ARBA00022692"/>
    </source>
</evidence>
<dbReference type="GO" id="GO:0009279">
    <property type="term" value="C:cell outer membrane"/>
    <property type="evidence" value="ECO:0007669"/>
    <property type="project" value="UniProtKB-SubCell"/>
</dbReference>
<evidence type="ECO:0000256" key="12">
    <source>
        <dbReference type="SAM" id="SignalP"/>
    </source>
</evidence>
<evidence type="ECO:0000256" key="7">
    <source>
        <dbReference type="ARBA" id="ARBA00023136"/>
    </source>
</evidence>
<reference evidence="15 16" key="1">
    <citation type="submission" date="2017-09" db="EMBL/GenBank/DDBJ databases">
        <title>Sphingomonas spermidinifaciens 9NM-10, whole genome shotgun sequence.</title>
        <authorList>
            <person name="Feng G."/>
            <person name="Zhu H."/>
        </authorList>
    </citation>
    <scope>NUCLEOTIDE SEQUENCE [LARGE SCALE GENOMIC DNA]</scope>
    <source>
        <strain evidence="15 16">9NM-10</strain>
    </source>
</reference>
<dbReference type="Pfam" id="PF00593">
    <property type="entry name" value="TonB_dep_Rec_b-barrel"/>
    <property type="match status" value="1"/>
</dbReference>
<dbReference type="SUPFAM" id="SSF56935">
    <property type="entry name" value="Porins"/>
    <property type="match status" value="1"/>
</dbReference>
<dbReference type="Gene3D" id="2.40.170.20">
    <property type="entry name" value="TonB-dependent receptor, beta-barrel domain"/>
    <property type="match status" value="1"/>
</dbReference>
<evidence type="ECO:0000256" key="8">
    <source>
        <dbReference type="ARBA" id="ARBA00023237"/>
    </source>
</evidence>
<sequence>MKKLTRQRLLASTLLIGSTFAAAPAFAQAVAPTTESVETSQESPTAGGQSEDIVVTGTLVRNPNLIASNPVGVVTAEELDLQQVNVAEEFLRELPGAVPSIGSAVNNGNGGASFVNLRGLGTNRNIVLLDGTRLVPAGLGGVVDLNNIPVALIERTDILTGGAVTTYGADAIAGVVNFITKKDFAGIDLNLSNQITERGDGHTIRADLTVGANFADGRGNAVFSVGYQQADPVYQGDRDFSVSNISSSTGRPSGSATAVPTVFNGVPGLGLVQLNPAGNALVPYYAPFNFNPQNIFQTPFERYNLFGQANYEVAPGIEIYNQGMFSKNRVSTIIASSGTFGNGLEIPYSNPYLPANVRSQFCTAGGLTAAQCDAAAAATDPSDPAFDTFNYATFRRFVEAGPRLSEYTTTMFQYKAGVRGDITSNIGFDIFGTYGESENVQRQSGNGLLSRLQQAAFASSTDACLNATDSDCVPINLFGPAGSITADMLNYVTGPTTSSTTQTTLGTVRALINGDVGFALPWASERIGFAIGGEYRDYTAASVSDLATQTPGEVLGNGAAAPDVFGSYNVKEAFGELVIPIAAQQPFFESLTIELGARYSDYSLSGSNWTWKAGGSWEPFRGLRIRGNYNKATRAPNIGELFSPAVTGLDNLEVDPCSGNKPVGDARLTAICTAQGGGAFIGSIIDPVAAQVNVTTGGNLDLDVEKAETWTIGGVFQPNFVPGLAITVDYYNIVVTDAITTPTIDDVLDACFVSGSATDVACTSIRRDPATGALSGPVATTFGLPLVLSNLGRIETSGIDFTFNYRRDLGFAGLNLVMNGNWTEKSVFQATPTSFARDCTGYYSVNCASIQPEWTLNSRATLTVDDVDVSLQWRYIDGVEVEPDVGTYLPEFSSIGAKSYFDLTTRFQATDEMTFTFGVQNLLDQQPPVVGSTIGSTAYNSGNTYPSTYDALGRRFVAATRLRF</sequence>
<evidence type="ECO:0000259" key="13">
    <source>
        <dbReference type="Pfam" id="PF00593"/>
    </source>
</evidence>
<keyword evidence="16" id="KW-1185">Reference proteome</keyword>
<keyword evidence="4 9" id="KW-0812">Transmembrane</keyword>
<dbReference type="PROSITE" id="PS01156">
    <property type="entry name" value="TONB_DEPENDENT_REC_2"/>
    <property type="match status" value="1"/>
</dbReference>
<evidence type="ECO:0000256" key="3">
    <source>
        <dbReference type="ARBA" id="ARBA00022452"/>
    </source>
</evidence>
<organism evidence="15 16">
    <name type="scientific">Sphingomonas spermidinifaciens</name>
    <dbReference type="NCBI Taxonomy" id="1141889"/>
    <lineage>
        <taxon>Bacteria</taxon>
        <taxon>Pseudomonadati</taxon>
        <taxon>Pseudomonadota</taxon>
        <taxon>Alphaproteobacteria</taxon>
        <taxon>Sphingomonadales</taxon>
        <taxon>Sphingomonadaceae</taxon>
        <taxon>Sphingomonas</taxon>
    </lineage>
</organism>